<dbReference type="RefSeq" id="XP_002771034.1">
    <property type="nucleotide sequence ID" value="XM_002770988.1"/>
</dbReference>
<feature type="transmembrane region" description="Helical" evidence="2">
    <location>
        <begin position="174"/>
        <end position="195"/>
    </location>
</feature>
<keyword evidence="2" id="KW-0812">Transmembrane</keyword>
<accession>C5LK63</accession>
<gene>
    <name evidence="3" type="ORF">Pmar_PMAR026007</name>
</gene>
<organism evidence="4">
    <name type="scientific">Perkinsus marinus (strain ATCC 50983 / TXsc)</name>
    <dbReference type="NCBI Taxonomy" id="423536"/>
    <lineage>
        <taxon>Eukaryota</taxon>
        <taxon>Sar</taxon>
        <taxon>Alveolata</taxon>
        <taxon>Perkinsozoa</taxon>
        <taxon>Perkinsea</taxon>
        <taxon>Perkinsida</taxon>
        <taxon>Perkinsidae</taxon>
        <taxon>Perkinsus</taxon>
    </lineage>
</organism>
<feature type="compositionally biased region" description="Polar residues" evidence="1">
    <location>
        <begin position="117"/>
        <end position="129"/>
    </location>
</feature>
<dbReference type="InParanoid" id="C5LK63"/>
<evidence type="ECO:0000256" key="1">
    <source>
        <dbReference type="SAM" id="MobiDB-lite"/>
    </source>
</evidence>
<protein>
    <submittedName>
        <fullName evidence="3">Uncharacterized protein</fullName>
    </submittedName>
</protein>
<keyword evidence="2" id="KW-1133">Transmembrane helix</keyword>
<feature type="transmembrane region" description="Helical" evidence="2">
    <location>
        <begin position="207"/>
        <end position="231"/>
    </location>
</feature>
<name>C5LK63_PERM5</name>
<evidence type="ECO:0000313" key="3">
    <source>
        <dbReference type="EMBL" id="EER02850.1"/>
    </source>
</evidence>
<dbReference type="EMBL" id="GG682743">
    <property type="protein sequence ID" value="EER02850.1"/>
    <property type="molecule type" value="Genomic_DNA"/>
</dbReference>
<dbReference type="Proteomes" id="UP000007800">
    <property type="component" value="Unassembled WGS sequence"/>
</dbReference>
<reference evidence="3 4" key="1">
    <citation type="submission" date="2008-07" db="EMBL/GenBank/DDBJ databases">
        <authorList>
            <person name="El-Sayed N."/>
            <person name="Caler E."/>
            <person name="Inman J."/>
            <person name="Amedeo P."/>
            <person name="Hass B."/>
            <person name="Wortman J."/>
        </authorList>
    </citation>
    <scope>NUCLEOTIDE SEQUENCE [LARGE SCALE GENOMIC DNA]</scope>
    <source>
        <strain evidence="4">ATCC 50983 / TXsc</strain>
    </source>
</reference>
<proteinExistence type="predicted"/>
<keyword evidence="2" id="KW-0472">Membrane</keyword>
<dbReference type="GeneID" id="9051189"/>
<dbReference type="AlphaFoldDB" id="C5LK63"/>
<keyword evidence="4" id="KW-1185">Reference proteome</keyword>
<feature type="region of interest" description="Disordered" evidence="1">
    <location>
        <begin position="117"/>
        <end position="138"/>
    </location>
</feature>
<evidence type="ECO:0000313" key="4">
    <source>
        <dbReference type="Proteomes" id="UP000007800"/>
    </source>
</evidence>
<sequence length="265" mass="30095">MAQKQHMGYAMALCRGSVSHLNHTLMGYRLLQRSRSGAFDITRQNIESGWLAEYPLRSQADTCRELSEEQSESTSCIQEDFQETFITAAAKCKAEESRGFLELTQWPIYHEVHTRSMNGSDAQPGSFNSPRDEDPDAAAGLPERLINSQLTDSRTAVVSEVYYRSLCEGKFKQVLSVGLTIAYYLVFRFISTVILRARSSSELEIDLITIAVVFFAAVNFLSAGFVATLFIRQTCFMLLNLTTAEVMTRPAHVRRRFPADKWRYW</sequence>
<evidence type="ECO:0000256" key="2">
    <source>
        <dbReference type="SAM" id="Phobius"/>
    </source>
</evidence>